<evidence type="ECO:0000256" key="1">
    <source>
        <dbReference type="SAM" id="Phobius"/>
    </source>
</evidence>
<evidence type="ECO:0000313" key="3">
    <source>
        <dbReference type="Proteomes" id="UP000018948"/>
    </source>
</evidence>
<keyword evidence="1" id="KW-0812">Transmembrane</keyword>
<dbReference type="EMBL" id="ANIY01001117">
    <property type="protein sequence ID" value="ETP49237.1"/>
    <property type="molecule type" value="Genomic_DNA"/>
</dbReference>
<organism evidence="2 3">
    <name type="scientific">Phytophthora nicotianae P10297</name>
    <dbReference type="NCBI Taxonomy" id="1317064"/>
    <lineage>
        <taxon>Eukaryota</taxon>
        <taxon>Sar</taxon>
        <taxon>Stramenopiles</taxon>
        <taxon>Oomycota</taxon>
        <taxon>Peronosporomycetes</taxon>
        <taxon>Peronosporales</taxon>
        <taxon>Peronosporaceae</taxon>
        <taxon>Phytophthora</taxon>
    </lineage>
</organism>
<reference evidence="2 3" key="1">
    <citation type="submission" date="2013-11" db="EMBL/GenBank/DDBJ databases">
        <title>The Genome Sequence of Phytophthora parasitica P10297.</title>
        <authorList>
            <consortium name="The Broad Institute Genomics Platform"/>
            <person name="Russ C."/>
            <person name="Tyler B."/>
            <person name="Panabieres F."/>
            <person name="Shan W."/>
            <person name="Tripathy S."/>
            <person name="Grunwald N."/>
            <person name="Machado M."/>
            <person name="Johnson C.S."/>
            <person name="Walker B."/>
            <person name="Young S.K."/>
            <person name="Zeng Q."/>
            <person name="Gargeya S."/>
            <person name="Fitzgerald M."/>
            <person name="Haas B."/>
            <person name="Abouelleil A."/>
            <person name="Allen A.W."/>
            <person name="Alvarado L."/>
            <person name="Arachchi H.M."/>
            <person name="Berlin A.M."/>
            <person name="Chapman S.B."/>
            <person name="Gainer-Dewar J."/>
            <person name="Goldberg J."/>
            <person name="Griggs A."/>
            <person name="Gujja S."/>
            <person name="Hansen M."/>
            <person name="Howarth C."/>
            <person name="Imamovic A."/>
            <person name="Ireland A."/>
            <person name="Larimer J."/>
            <person name="McCowan C."/>
            <person name="Murphy C."/>
            <person name="Pearson M."/>
            <person name="Poon T.W."/>
            <person name="Priest M."/>
            <person name="Roberts A."/>
            <person name="Saif S."/>
            <person name="Shea T."/>
            <person name="Sisk P."/>
            <person name="Sykes S."/>
            <person name="Wortman J."/>
            <person name="Nusbaum C."/>
            <person name="Birren B."/>
        </authorList>
    </citation>
    <scope>NUCLEOTIDE SEQUENCE [LARGE SCALE GENOMIC DNA]</scope>
    <source>
        <strain evidence="2 3">P10297</strain>
    </source>
</reference>
<feature type="transmembrane region" description="Helical" evidence="1">
    <location>
        <begin position="20"/>
        <end position="39"/>
    </location>
</feature>
<dbReference type="Proteomes" id="UP000018948">
    <property type="component" value="Unassembled WGS sequence"/>
</dbReference>
<gene>
    <name evidence="2" type="ORF">F442_05180</name>
</gene>
<protein>
    <submittedName>
        <fullName evidence="2">Uncharacterized protein</fullName>
    </submittedName>
</protein>
<dbReference type="AlphaFoldDB" id="W2ZPE2"/>
<accession>W2ZPE2</accession>
<keyword evidence="1" id="KW-1133">Transmembrane helix</keyword>
<sequence length="80" mass="9034">MLYLANSYTAAIVAVLWKQVPLFAPASCIYELLLSILAMQTRMGSKSADLDSTEALQHCRHHQDAEIYFGSTTKTEVWKR</sequence>
<proteinExistence type="predicted"/>
<keyword evidence="1" id="KW-0472">Membrane</keyword>
<comment type="caution">
    <text evidence="2">The sequence shown here is derived from an EMBL/GenBank/DDBJ whole genome shotgun (WGS) entry which is preliminary data.</text>
</comment>
<name>W2ZPE2_PHYNI</name>
<evidence type="ECO:0000313" key="2">
    <source>
        <dbReference type="EMBL" id="ETP49237.1"/>
    </source>
</evidence>